<dbReference type="EMBL" id="JBCAWK010000011">
    <property type="protein sequence ID" value="KAK8846768.1"/>
    <property type="molecule type" value="Genomic_DNA"/>
</dbReference>
<evidence type="ECO:0000313" key="2">
    <source>
        <dbReference type="EMBL" id="KAK8846768.1"/>
    </source>
</evidence>
<feature type="compositionally biased region" description="Basic residues" evidence="1">
    <location>
        <begin position="507"/>
        <end position="516"/>
    </location>
</feature>
<proteinExistence type="predicted"/>
<dbReference type="GeneID" id="92183114"/>
<feature type="compositionally biased region" description="Basic residues" evidence="1">
    <location>
        <begin position="271"/>
        <end position="281"/>
    </location>
</feature>
<feature type="region of interest" description="Disordered" evidence="1">
    <location>
        <begin position="368"/>
        <end position="397"/>
    </location>
</feature>
<reference evidence="2 3" key="1">
    <citation type="journal article" date="2024" name="bioRxiv">
        <title>Comparative genomics of Cryptococcus and Kwoniella reveals pathogenesis evolution and contrasting karyotype dynamics via intercentromeric recombination or chromosome fusion.</title>
        <authorList>
            <person name="Coelho M.A."/>
            <person name="David-Palma M."/>
            <person name="Shea T."/>
            <person name="Bowers K."/>
            <person name="McGinley-Smith S."/>
            <person name="Mohammad A.W."/>
            <person name="Gnirke A."/>
            <person name="Yurkov A.M."/>
            <person name="Nowrousian M."/>
            <person name="Sun S."/>
            <person name="Cuomo C.A."/>
            <person name="Heitman J."/>
        </authorList>
    </citation>
    <scope>NUCLEOTIDE SEQUENCE [LARGE SCALE GENOMIC DNA]</scope>
    <source>
        <strain evidence="2 3">CBS 13917</strain>
    </source>
</reference>
<dbReference type="AlphaFoldDB" id="A0AAW0YGJ6"/>
<accession>A0AAW0YGJ6</accession>
<evidence type="ECO:0000256" key="1">
    <source>
        <dbReference type="SAM" id="MobiDB-lite"/>
    </source>
</evidence>
<dbReference type="Proteomes" id="UP001388673">
    <property type="component" value="Unassembled WGS sequence"/>
</dbReference>
<protein>
    <submittedName>
        <fullName evidence="2">Uncharacterized protein</fullName>
    </submittedName>
</protein>
<feature type="compositionally biased region" description="Polar residues" evidence="1">
    <location>
        <begin position="187"/>
        <end position="198"/>
    </location>
</feature>
<feature type="compositionally biased region" description="Acidic residues" evidence="1">
    <location>
        <begin position="70"/>
        <end position="85"/>
    </location>
</feature>
<organism evidence="2 3">
    <name type="scientific">Kwoniella newhampshirensis</name>
    <dbReference type="NCBI Taxonomy" id="1651941"/>
    <lineage>
        <taxon>Eukaryota</taxon>
        <taxon>Fungi</taxon>
        <taxon>Dikarya</taxon>
        <taxon>Basidiomycota</taxon>
        <taxon>Agaricomycotina</taxon>
        <taxon>Tremellomycetes</taxon>
        <taxon>Tremellales</taxon>
        <taxon>Cryptococcaceae</taxon>
        <taxon>Kwoniella</taxon>
    </lineage>
</organism>
<dbReference type="KEGG" id="kne:92183114"/>
<feature type="compositionally biased region" description="Low complexity" evidence="1">
    <location>
        <begin position="34"/>
        <end position="49"/>
    </location>
</feature>
<feature type="region of interest" description="Disordered" evidence="1">
    <location>
        <begin position="18"/>
        <end position="85"/>
    </location>
</feature>
<feature type="region of interest" description="Disordered" evidence="1">
    <location>
        <begin position="187"/>
        <end position="322"/>
    </location>
</feature>
<feature type="region of interest" description="Disordered" evidence="1">
    <location>
        <begin position="457"/>
        <end position="516"/>
    </location>
</feature>
<feature type="compositionally biased region" description="Acidic residues" evidence="1">
    <location>
        <begin position="461"/>
        <end position="471"/>
    </location>
</feature>
<name>A0AAW0YGJ6_9TREE</name>
<sequence>MSTSLNPARSLSGVHYFTTLRNPNLPPPQRAQTFPEFSSSQQSPQSSPEKSLAQLKEDRFRARRRAGMDGGDEAFAENDQNDQDEYEQVQIAYVEREGKDRDAAEIVEDEDEFEGLETMGATQWVREVEIPRMSRSSEKDFASSVCDTMDLREDVYGDVHDNGMSQRGCPSLNNGSVLNLVRLAGPSSSSLRTPAFSHTHTHSDLPSGPYPQTPNTERDSTPIPWSPSPLPSESGSKKKLQSLADNPKLFELSDDSDKENDQGQTSPRVVKPVKGKGKGKKMILDSDDEEALSSTRSKKREKGKGKEKNMDREDESIDFDFGMSMEPLPIELQEDQRGDEQEIRGDTQYDDFDVGFPFDEIDLNLSVTGAGSSSRRKSKSPIKAATNRPQVPPETNFMDENNLQLITSNLISDERKMKDDLFPVVMIDDMEPKWQEFYLNHWRRGSEAKKRTVAEALLADDQADEEDEEEEERSRSTRGRTVTKRSSMGTRGRKAAKRGGWSWRGAWRGRGRAKKK</sequence>
<comment type="caution">
    <text evidence="2">The sequence shown here is derived from an EMBL/GenBank/DDBJ whole genome shotgun (WGS) entry which is preliminary data.</text>
</comment>
<dbReference type="RefSeq" id="XP_066800718.1">
    <property type="nucleotide sequence ID" value="XM_066948945.1"/>
</dbReference>
<evidence type="ECO:0000313" key="3">
    <source>
        <dbReference type="Proteomes" id="UP001388673"/>
    </source>
</evidence>
<gene>
    <name evidence="2" type="ORF">IAR55_005856</name>
</gene>
<keyword evidence="3" id="KW-1185">Reference proteome</keyword>